<evidence type="ECO:0000313" key="7">
    <source>
        <dbReference type="EMBL" id="EZA50901.1"/>
    </source>
</evidence>
<feature type="transmembrane region" description="Helical" evidence="5">
    <location>
        <begin position="170"/>
        <end position="193"/>
    </location>
</feature>
<proteinExistence type="predicted"/>
<reference evidence="8 10" key="2">
    <citation type="journal article" date="2018" name="Genome Res.">
        <title>The genomic architecture and molecular evolution of ant odorant receptors.</title>
        <authorList>
            <person name="McKenzie S.K."/>
            <person name="Kronauer D.J.C."/>
        </authorList>
    </citation>
    <scope>NUCLEOTIDE SEQUENCE [LARGE SCALE GENOMIC DNA]</scope>
    <source>
        <strain evidence="8">Clonal line C1</strain>
    </source>
</reference>
<evidence type="ECO:0000256" key="1">
    <source>
        <dbReference type="ARBA" id="ARBA00004141"/>
    </source>
</evidence>
<feature type="transmembrane region" description="Helical" evidence="5">
    <location>
        <begin position="120"/>
        <end position="140"/>
    </location>
</feature>
<feature type="transmembrane region" description="Helical" evidence="5">
    <location>
        <begin position="16"/>
        <end position="41"/>
    </location>
</feature>
<name>A0A026W5L1_OOCBI</name>
<keyword evidence="2 5" id="KW-0812">Transmembrane</keyword>
<evidence type="ECO:0000259" key="6">
    <source>
        <dbReference type="Pfam" id="PF03151"/>
    </source>
</evidence>
<dbReference type="Proteomes" id="UP000279307">
    <property type="component" value="Chromosome 1"/>
</dbReference>
<dbReference type="EMBL" id="QOIP01000001">
    <property type="protein sequence ID" value="RLU27501.1"/>
    <property type="molecule type" value="Genomic_DNA"/>
</dbReference>
<evidence type="ECO:0000313" key="9">
    <source>
        <dbReference type="Proteomes" id="UP000053097"/>
    </source>
</evidence>
<evidence type="ECO:0000256" key="4">
    <source>
        <dbReference type="ARBA" id="ARBA00023136"/>
    </source>
</evidence>
<protein>
    <submittedName>
        <fullName evidence="7">Putative GDP-fucose transporter</fullName>
    </submittedName>
</protein>
<dbReference type="InterPro" id="IPR037185">
    <property type="entry name" value="EmrE-like"/>
</dbReference>
<dbReference type="Pfam" id="PF03151">
    <property type="entry name" value="TPT"/>
    <property type="match status" value="1"/>
</dbReference>
<sequence>MNTIEMQLETGLMSRYLYITFVIACYWVVSILTVFVNKALLSSKLINLDAPLFVTWFQCIVSVAICVTLRKLSQWYPDYIKIADGSPFKKDVVKQVLPLSILFTGMIVTNNLCLKYVDVAFYYIGRSLTTVFNVVFTYILLGQRTSFKCIICCAVIVAGFWLGVDQEHVAGSLSVIGTFFGVLGSLLLSLYSIRTKQTLPAVNQDIWLLSYYNNMYSIIIFIPLMIISGDLVSVYNYDKLGQPFFWGAMTVGGVFGFAIGYFTALQIKVTSPLTHNVSGTAKACAQTVLATYWFNEEKSFLWWMSNVVVLAASAFYARIRQLDLSKEYKAAEAQQLKV</sequence>
<dbReference type="STRING" id="2015173.A0A026W5L1"/>
<keyword evidence="3 5" id="KW-1133">Transmembrane helix</keyword>
<dbReference type="InterPro" id="IPR050186">
    <property type="entry name" value="TPT_transporter"/>
</dbReference>
<reference evidence="7 9" key="1">
    <citation type="journal article" date="2014" name="Curr. Biol.">
        <title>The genome of the clonal raider ant Cerapachys biroi.</title>
        <authorList>
            <person name="Oxley P.R."/>
            <person name="Ji L."/>
            <person name="Fetter-Pruneda I."/>
            <person name="McKenzie S.K."/>
            <person name="Li C."/>
            <person name="Hu H."/>
            <person name="Zhang G."/>
            <person name="Kronauer D.J."/>
        </authorList>
    </citation>
    <scope>NUCLEOTIDE SEQUENCE [LARGE SCALE GENOMIC DNA]</scope>
</reference>
<feature type="transmembrane region" description="Helical" evidence="5">
    <location>
        <begin position="147"/>
        <end position="164"/>
    </location>
</feature>
<evidence type="ECO:0000313" key="8">
    <source>
        <dbReference type="EMBL" id="RLU27501.1"/>
    </source>
</evidence>
<evidence type="ECO:0000256" key="5">
    <source>
        <dbReference type="SAM" id="Phobius"/>
    </source>
</evidence>
<dbReference type="PANTHER" id="PTHR11132">
    <property type="entry name" value="SOLUTE CARRIER FAMILY 35"/>
    <property type="match status" value="1"/>
</dbReference>
<dbReference type="AlphaFoldDB" id="A0A026W5L1"/>
<dbReference type="InterPro" id="IPR004853">
    <property type="entry name" value="Sugar_P_trans_dom"/>
</dbReference>
<feature type="transmembrane region" description="Helical" evidence="5">
    <location>
        <begin position="214"/>
        <end position="237"/>
    </location>
</feature>
<feature type="transmembrane region" description="Helical" evidence="5">
    <location>
        <begin position="92"/>
        <end position="108"/>
    </location>
</feature>
<feature type="transmembrane region" description="Helical" evidence="5">
    <location>
        <begin position="243"/>
        <end position="264"/>
    </location>
</feature>
<keyword evidence="9" id="KW-1185">Reference proteome</keyword>
<dbReference type="GO" id="GO:0016020">
    <property type="term" value="C:membrane"/>
    <property type="evidence" value="ECO:0007669"/>
    <property type="project" value="UniProtKB-SubCell"/>
</dbReference>
<dbReference type="SUPFAM" id="SSF103481">
    <property type="entry name" value="Multidrug resistance efflux transporter EmrE"/>
    <property type="match status" value="1"/>
</dbReference>
<reference evidence="8" key="3">
    <citation type="submission" date="2018-07" db="EMBL/GenBank/DDBJ databases">
        <authorList>
            <person name="Mckenzie S.K."/>
            <person name="Kronauer D.J.C."/>
        </authorList>
    </citation>
    <scope>NUCLEOTIDE SEQUENCE</scope>
    <source>
        <strain evidence="8">Clonal line C1</strain>
    </source>
</reference>
<comment type="subcellular location">
    <subcellularLocation>
        <location evidence="1">Membrane</location>
        <topology evidence="1">Multi-pass membrane protein</topology>
    </subcellularLocation>
</comment>
<feature type="domain" description="Sugar phosphate transporter" evidence="6">
    <location>
        <begin position="19"/>
        <end position="301"/>
    </location>
</feature>
<dbReference type="EMBL" id="KK107432">
    <property type="protein sequence ID" value="EZA50901.1"/>
    <property type="molecule type" value="Genomic_DNA"/>
</dbReference>
<feature type="transmembrane region" description="Helical" evidence="5">
    <location>
        <begin position="300"/>
        <end position="319"/>
    </location>
</feature>
<dbReference type="Proteomes" id="UP000053097">
    <property type="component" value="Unassembled WGS sequence"/>
</dbReference>
<accession>A0A026W5L1</accession>
<evidence type="ECO:0000313" key="10">
    <source>
        <dbReference type="Proteomes" id="UP000279307"/>
    </source>
</evidence>
<feature type="transmembrane region" description="Helical" evidence="5">
    <location>
        <begin position="53"/>
        <end position="72"/>
    </location>
</feature>
<dbReference type="OMA" id="WWTSNIV"/>
<keyword evidence="4 5" id="KW-0472">Membrane</keyword>
<gene>
    <name evidence="8" type="ORF">DMN91_001305</name>
    <name evidence="7" type="ORF">X777_10870</name>
</gene>
<organism evidence="7 9">
    <name type="scientific">Ooceraea biroi</name>
    <name type="common">Clonal raider ant</name>
    <name type="synonym">Cerapachys biroi</name>
    <dbReference type="NCBI Taxonomy" id="2015173"/>
    <lineage>
        <taxon>Eukaryota</taxon>
        <taxon>Metazoa</taxon>
        <taxon>Ecdysozoa</taxon>
        <taxon>Arthropoda</taxon>
        <taxon>Hexapoda</taxon>
        <taxon>Insecta</taxon>
        <taxon>Pterygota</taxon>
        <taxon>Neoptera</taxon>
        <taxon>Endopterygota</taxon>
        <taxon>Hymenoptera</taxon>
        <taxon>Apocrita</taxon>
        <taxon>Aculeata</taxon>
        <taxon>Formicoidea</taxon>
        <taxon>Formicidae</taxon>
        <taxon>Dorylinae</taxon>
        <taxon>Ooceraea</taxon>
    </lineage>
</organism>
<evidence type="ECO:0000256" key="3">
    <source>
        <dbReference type="ARBA" id="ARBA00022989"/>
    </source>
</evidence>
<evidence type="ECO:0000256" key="2">
    <source>
        <dbReference type="ARBA" id="ARBA00022692"/>
    </source>
</evidence>